<gene>
    <name evidence="1" type="ORF">J1N35_022015</name>
</gene>
<evidence type="ECO:0000313" key="1">
    <source>
        <dbReference type="EMBL" id="KAH1082254.1"/>
    </source>
</evidence>
<keyword evidence="2" id="KW-1185">Reference proteome</keyword>
<name>A0A9D4A317_9ROSI</name>
<comment type="caution">
    <text evidence="1">The sequence shown here is derived from an EMBL/GenBank/DDBJ whole genome shotgun (WGS) entry which is preliminary data.</text>
</comment>
<dbReference type="Proteomes" id="UP000828251">
    <property type="component" value="Unassembled WGS sequence"/>
</dbReference>
<dbReference type="AlphaFoldDB" id="A0A9D4A317"/>
<accession>A0A9D4A317</accession>
<evidence type="ECO:0000313" key="2">
    <source>
        <dbReference type="Proteomes" id="UP000828251"/>
    </source>
</evidence>
<dbReference type="EMBL" id="JAIQCV010000007">
    <property type="protein sequence ID" value="KAH1082254.1"/>
    <property type="molecule type" value="Genomic_DNA"/>
</dbReference>
<dbReference type="OrthoDB" id="975181at2759"/>
<protein>
    <recommendedName>
        <fullName evidence="3">RNase H type-1 domain-containing protein</fullName>
    </recommendedName>
</protein>
<organism evidence="1 2">
    <name type="scientific">Gossypium stocksii</name>
    <dbReference type="NCBI Taxonomy" id="47602"/>
    <lineage>
        <taxon>Eukaryota</taxon>
        <taxon>Viridiplantae</taxon>
        <taxon>Streptophyta</taxon>
        <taxon>Embryophyta</taxon>
        <taxon>Tracheophyta</taxon>
        <taxon>Spermatophyta</taxon>
        <taxon>Magnoliopsida</taxon>
        <taxon>eudicotyledons</taxon>
        <taxon>Gunneridae</taxon>
        <taxon>Pentapetalae</taxon>
        <taxon>rosids</taxon>
        <taxon>malvids</taxon>
        <taxon>Malvales</taxon>
        <taxon>Malvaceae</taxon>
        <taxon>Malvoideae</taxon>
        <taxon>Gossypium</taxon>
    </lineage>
</organism>
<sequence length="127" mass="14413">MLWPVAALYTAISSLDDKALTFYGCGGVLRDKEGVARALFSGSVIANDTDLAEIGTMMVALEVFLAMKWKLNDSLFIELGSIVAFNWCANKSVRPRSLQATFTDIERDIEKKRMEMKWYLPWRLQIK</sequence>
<proteinExistence type="predicted"/>
<evidence type="ECO:0008006" key="3">
    <source>
        <dbReference type="Google" id="ProtNLM"/>
    </source>
</evidence>
<reference evidence="1 2" key="1">
    <citation type="journal article" date="2021" name="Plant Biotechnol. J.">
        <title>Multi-omics assisted identification of the key and species-specific regulatory components of drought-tolerant mechanisms in Gossypium stocksii.</title>
        <authorList>
            <person name="Yu D."/>
            <person name="Ke L."/>
            <person name="Zhang D."/>
            <person name="Wu Y."/>
            <person name="Sun Y."/>
            <person name="Mei J."/>
            <person name="Sun J."/>
            <person name="Sun Y."/>
        </authorList>
    </citation>
    <scope>NUCLEOTIDE SEQUENCE [LARGE SCALE GENOMIC DNA]</scope>
    <source>
        <strain evidence="2">cv. E1</strain>
        <tissue evidence="1">Leaf</tissue>
    </source>
</reference>